<dbReference type="AlphaFoldDB" id="A0A3P5Y2B0"/>
<dbReference type="InterPro" id="IPR011990">
    <property type="entry name" value="TPR-like_helical_dom_sf"/>
</dbReference>
<reference evidence="2" key="1">
    <citation type="submission" date="2018-11" db="EMBL/GenBank/DDBJ databases">
        <authorList>
            <consortium name="Genoscope - CEA"/>
            <person name="William W."/>
        </authorList>
    </citation>
    <scope>NUCLEOTIDE SEQUENCE</scope>
</reference>
<protein>
    <recommendedName>
        <fullName evidence="3">Pentacotripeptide-repeat region of PRORP domain-containing protein</fullName>
    </recommendedName>
</protein>
<dbReference type="PANTHER" id="PTHR47926">
    <property type="entry name" value="PENTATRICOPEPTIDE REPEAT-CONTAINING PROTEIN"/>
    <property type="match status" value="1"/>
</dbReference>
<evidence type="ECO:0008006" key="3">
    <source>
        <dbReference type="Google" id="ProtNLM"/>
    </source>
</evidence>
<dbReference type="EMBL" id="LR031568">
    <property type="protein sequence ID" value="VDC61399.1"/>
    <property type="molecule type" value="Genomic_DNA"/>
</dbReference>
<proteinExistence type="predicted"/>
<dbReference type="Proteomes" id="UP000694005">
    <property type="component" value="Chromosome A09"/>
</dbReference>
<evidence type="ECO:0000313" key="2">
    <source>
        <dbReference type="EMBL" id="VDC61399.1"/>
    </source>
</evidence>
<dbReference type="GO" id="GO:0003723">
    <property type="term" value="F:RNA binding"/>
    <property type="evidence" value="ECO:0007669"/>
    <property type="project" value="InterPro"/>
</dbReference>
<evidence type="ECO:0000313" key="1">
    <source>
        <dbReference type="EMBL" id="CAG7864128.1"/>
    </source>
</evidence>
<organism evidence="2">
    <name type="scientific">Brassica campestris</name>
    <name type="common">Field mustard</name>
    <dbReference type="NCBI Taxonomy" id="3711"/>
    <lineage>
        <taxon>Eukaryota</taxon>
        <taxon>Viridiplantae</taxon>
        <taxon>Streptophyta</taxon>
        <taxon>Embryophyta</taxon>
        <taxon>Tracheophyta</taxon>
        <taxon>Spermatophyta</taxon>
        <taxon>Magnoliopsida</taxon>
        <taxon>eudicotyledons</taxon>
        <taxon>Gunneridae</taxon>
        <taxon>Pentapetalae</taxon>
        <taxon>rosids</taxon>
        <taxon>malvids</taxon>
        <taxon>Brassicales</taxon>
        <taxon>Brassicaceae</taxon>
        <taxon>Brassiceae</taxon>
        <taxon>Brassica</taxon>
    </lineage>
</organism>
<dbReference type="InterPro" id="IPR046960">
    <property type="entry name" value="PPR_At4g14850-like_plant"/>
</dbReference>
<name>A0A3P5Y2B0_BRACM</name>
<dbReference type="Gramene" id="A09p45950.2_BraZ1">
    <property type="protein sequence ID" value="A09p45950.2_BraZ1.CDS.1"/>
    <property type="gene ID" value="A09g45950.2_BraZ1"/>
</dbReference>
<gene>
    <name evidence="2" type="ORF">BRAA09T39010Z</name>
    <name evidence="1" type="ORF">BRAPAZ1V2_A09P45950.2</name>
</gene>
<dbReference type="EMBL" id="LS974625">
    <property type="protein sequence ID" value="CAG7864128.1"/>
    <property type="molecule type" value="Genomic_DNA"/>
</dbReference>
<accession>A0A3P5Y2B0</accession>
<dbReference type="Gene3D" id="1.25.40.10">
    <property type="entry name" value="Tetratricopeptide repeat domain"/>
    <property type="match status" value="1"/>
</dbReference>
<sequence length="96" mass="10743">MTKVHKIQPKAEHYNCLIDLLSRDGLLEEVIDEMRNESDEILAPVYCSLLNTAQNYGYIELAERVAEKLEKVEVSDSSAHTLLASVYASGEALRCS</sequence>
<dbReference type="GO" id="GO:0009451">
    <property type="term" value="P:RNA modification"/>
    <property type="evidence" value="ECO:0007669"/>
    <property type="project" value="InterPro"/>
</dbReference>